<name>B8C1M2_THAPS</name>
<feature type="transmembrane region" description="Helical" evidence="6">
    <location>
        <begin position="237"/>
        <end position="262"/>
    </location>
</feature>
<dbReference type="SMART" id="SM00724">
    <property type="entry name" value="TLC"/>
    <property type="match status" value="1"/>
</dbReference>
<dbReference type="PANTHER" id="PTHR13439:SF0">
    <property type="entry name" value="TOPOISOMERASE I DAMAGE AFFECTED PROTEIN 4"/>
    <property type="match status" value="1"/>
</dbReference>
<feature type="transmembrane region" description="Helical" evidence="6">
    <location>
        <begin position="183"/>
        <end position="202"/>
    </location>
</feature>
<dbReference type="STRING" id="35128.B8C1M2"/>
<evidence type="ECO:0000256" key="3">
    <source>
        <dbReference type="ARBA" id="ARBA00022989"/>
    </source>
</evidence>
<dbReference type="PROSITE" id="PS50922">
    <property type="entry name" value="TLC"/>
    <property type="match status" value="1"/>
</dbReference>
<keyword evidence="2 5" id="KW-0812">Transmembrane</keyword>
<evidence type="ECO:0000313" key="9">
    <source>
        <dbReference type="Proteomes" id="UP000001449"/>
    </source>
</evidence>
<dbReference type="GeneID" id="7448443"/>
<dbReference type="AlphaFoldDB" id="B8C1M2"/>
<keyword evidence="9" id="KW-1185">Reference proteome</keyword>
<dbReference type="PANTHER" id="PTHR13439">
    <property type="entry name" value="CT120 PROTEIN"/>
    <property type="match status" value="1"/>
</dbReference>
<dbReference type="GO" id="GO:0005783">
    <property type="term" value="C:endoplasmic reticulum"/>
    <property type="evidence" value="ECO:0000318"/>
    <property type="project" value="GO_Central"/>
</dbReference>
<dbReference type="KEGG" id="tps:THAPSDRAFT_4980"/>
<reference evidence="8 9" key="1">
    <citation type="journal article" date="2004" name="Science">
        <title>The genome of the diatom Thalassiosira pseudonana: ecology, evolution, and metabolism.</title>
        <authorList>
            <person name="Armbrust E.V."/>
            <person name="Berges J.A."/>
            <person name="Bowler C."/>
            <person name="Green B.R."/>
            <person name="Martinez D."/>
            <person name="Putnam N.H."/>
            <person name="Zhou S."/>
            <person name="Allen A.E."/>
            <person name="Apt K.E."/>
            <person name="Bechner M."/>
            <person name="Brzezinski M.A."/>
            <person name="Chaal B.K."/>
            <person name="Chiovitti A."/>
            <person name="Davis A.K."/>
            <person name="Demarest M.S."/>
            <person name="Detter J.C."/>
            <person name="Glavina T."/>
            <person name="Goodstein D."/>
            <person name="Hadi M.Z."/>
            <person name="Hellsten U."/>
            <person name="Hildebrand M."/>
            <person name="Jenkins B.D."/>
            <person name="Jurka J."/>
            <person name="Kapitonov V.V."/>
            <person name="Kroger N."/>
            <person name="Lau W.W."/>
            <person name="Lane T.W."/>
            <person name="Larimer F.W."/>
            <person name="Lippmeier J.C."/>
            <person name="Lucas S."/>
            <person name="Medina M."/>
            <person name="Montsant A."/>
            <person name="Obornik M."/>
            <person name="Parker M.S."/>
            <person name="Palenik B."/>
            <person name="Pazour G.J."/>
            <person name="Richardson P.M."/>
            <person name="Rynearson T.A."/>
            <person name="Saito M.A."/>
            <person name="Schwartz D.C."/>
            <person name="Thamatrakoln K."/>
            <person name="Valentin K."/>
            <person name="Vardi A."/>
            <person name="Wilkerson F.P."/>
            <person name="Rokhsar D.S."/>
        </authorList>
    </citation>
    <scope>NUCLEOTIDE SEQUENCE [LARGE SCALE GENOMIC DNA]</scope>
    <source>
        <strain evidence="8 9">CCMP1335</strain>
    </source>
</reference>
<feature type="transmembrane region" description="Helical" evidence="6">
    <location>
        <begin position="20"/>
        <end position="38"/>
    </location>
</feature>
<evidence type="ECO:0000256" key="2">
    <source>
        <dbReference type="ARBA" id="ARBA00022692"/>
    </source>
</evidence>
<organism evidence="8 9">
    <name type="scientific">Thalassiosira pseudonana</name>
    <name type="common">Marine diatom</name>
    <name type="synonym">Cyclotella nana</name>
    <dbReference type="NCBI Taxonomy" id="35128"/>
    <lineage>
        <taxon>Eukaryota</taxon>
        <taxon>Sar</taxon>
        <taxon>Stramenopiles</taxon>
        <taxon>Ochrophyta</taxon>
        <taxon>Bacillariophyta</taxon>
        <taxon>Coscinodiscophyceae</taxon>
        <taxon>Thalassiosirophycidae</taxon>
        <taxon>Thalassiosirales</taxon>
        <taxon>Thalassiosiraceae</taxon>
        <taxon>Thalassiosira</taxon>
    </lineage>
</organism>
<dbReference type="eggNOG" id="ENOG502SABS">
    <property type="taxonomic scope" value="Eukaryota"/>
</dbReference>
<evidence type="ECO:0000313" key="8">
    <source>
        <dbReference type="EMBL" id="EED92240.1"/>
    </source>
</evidence>
<dbReference type="EMBL" id="CM000642">
    <property type="protein sequence ID" value="EED92240.1"/>
    <property type="molecule type" value="Genomic_DNA"/>
</dbReference>
<feature type="domain" description="TLC" evidence="7">
    <location>
        <begin position="91"/>
        <end position="313"/>
    </location>
</feature>
<gene>
    <name evidence="8" type="ORF">THAPSDRAFT_4980</name>
</gene>
<sequence length="320" mass="36040">MAVKSYPPLLQNSHEDGSNAAILRLMLAIASWELLYHVSRFLLKICLKNYHEWILDESLLKKDYLTNNSNGDSSKNGDNEGKSPQEEAKHTLLQRGPSYMVSLIHSVYATWRGILHLYNLHNVSNFDKLMIPATHAIAEGVRTTCRWAHLEVATTNTLFLAYLLYDLVHIVAQFPKLGGVDTIIHHLLFASCSLINGTFGIMGFPFGWLVVGEASTIFLNLRWFLLKTGRNNGLLAWINALFAGAFFLTRNIVYTAGMVHLFFFSRMELQSLEDASGVPKSLLWMTCGCIVLGWALNCVWGSKILVMMTRKKNDGAKKEK</sequence>
<accession>B8C1M2</accession>
<dbReference type="GO" id="GO:0055088">
    <property type="term" value="P:lipid homeostasis"/>
    <property type="evidence" value="ECO:0000318"/>
    <property type="project" value="GO_Central"/>
</dbReference>
<evidence type="ECO:0000256" key="1">
    <source>
        <dbReference type="ARBA" id="ARBA00004141"/>
    </source>
</evidence>
<keyword evidence="4 5" id="KW-0472">Membrane</keyword>
<dbReference type="GO" id="GO:0016020">
    <property type="term" value="C:membrane"/>
    <property type="evidence" value="ECO:0007669"/>
    <property type="project" value="UniProtKB-SubCell"/>
</dbReference>
<feature type="transmembrane region" description="Helical" evidence="6">
    <location>
        <begin position="282"/>
        <end position="302"/>
    </location>
</feature>
<dbReference type="InterPro" id="IPR050846">
    <property type="entry name" value="TLCD"/>
</dbReference>
<evidence type="ECO:0000256" key="4">
    <source>
        <dbReference type="ARBA" id="ARBA00023136"/>
    </source>
</evidence>
<evidence type="ECO:0000256" key="6">
    <source>
        <dbReference type="SAM" id="Phobius"/>
    </source>
</evidence>
<dbReference type="PaxDb" id="35128-Thaps4980"/>
<comment type="subcellular location">
    <subcellularLocation>
        <location evidence="1">Membrane</location>
        <topology evidence="1">Multi-pass membrane protein</topology>
    </subcellularLocation>
</comment>
<dbReference type="InterPro" id="IPR006634">
    <property type="entry name" value="TLC-dom"/>
</dbReference>
<dbReference type="OMA" id="TIHAVIV"/>
<evidence type="ECO:0000256" key="5">
    <source>
        <dbReference type="PROSITE-ProRule" id="PRU00205"/>
    </source>
</evidence>
<evidence type="ECO:0000259" key="7">
    <source>
        <dbReference type="PROSITE" id="PS50922"/>
    </source>
</evidence>
<dbReference type="HOGENOM" id="CLU_870138_0_0_1"/>
<dbReference type="Pfam" id="PF03798">
    <property type="entry name" value="TRAM_LAG1_CLN8"/>
    <property type="match status" value="1"/>
</dbReference>
<keyword evidence="3 6" id="KW-1133">Transmembrane helix</keyword>
<dbReference type="RefSeq" id="XP_002290488.1">
    <property type="nucleotide sequence ID" value="XM_002290452.1"/>
</dbReference>
<protein>
    <recommendedName>
        <fullName evidence="7">TLC domain-containing protein</fullName>
    </recommendedName>
</protein>
<proteinExistence type="predicted"/>
<dbReference type="Proteomes" id="UP000001449">
    <property type="component" value="Chromosome 5"/>
</dbReference>
<dbReference type="InParanoid" id="B8C1M2"/>
<reference evidence="8 9" key="2">
    <citation type="journal article" date="2008" name="Nature">
        <title>The Phaeodactylum genome reveals the evolutionary history of diatom genomes.</title>
        <authorList>
            <person name="Bowler C."/>
            <person name="Allen A.E."/>
            <person name="Badger J.H."/>
            <person name="Grimwood J."/>
            <person name="Jabbari K."/>
            <person name="Kuo A."/>
            <person name="Maheswari U."/>
            <person name="Martens C."/>
            <person name="Maumus F."/>
            <person name="Otillar R.P."/>
            <person name="Rayko E."/>
            <person name="Salamov A."/>
            <person name="Vandepoele K."/>
            <person name="Beszteri B."/>
            <person name="Gruber A."/>
            <person name="Heijde M."/>
            <person name="Katinka M."/>
            <person name="Mock T."/>
            <person name="Valentin K."/>
            <person name="Verret F."/>
            <person name="Berges J.A."/>
            <person name="Brownlee C."/>
            <person name="Cadoret J.P."/>
            <person name="Chiovitti A."/>
            <person name="Choi C.J."/>
            <person name="Coesel S."/>
            <person name="De Martino A."/>
            <person name="Detter J.C."/>
            <person name="Durkin C."/>
            <person name="Falciatore A."/>
            <person name="Fournet J."/>
            <person name="Haruta M."/>
            <person name="Huysman M.J."/>
            <person name="Jenkins B.D."/>
            <person name="Jiroutova K."/>
            <person name="Jorgensen R.E."/>
            <person name="Joubert Y."/>
            <person name="Kaplan A."/>
            <person name="Kroger N."/>
            <person name="Kroth P.G."/>
            <person name="La Roche J."/>
            <person name="Lindquist E."/>
            <person name="Lommer M."/>
            <person name="Martin-Jezequel V."/>
            <person name="Lopez P.J."/>
            <person name="Lucas S."/>
            <person name="Mangogna M."/>
            <person name="McGinnis K."/>
            <person name="Medlin L.K."/>
            <person name="Montsant A."/>
            <person name="Oudot-Le Secq M.P."/>
            <person name="Napoli C."/>
            <person name="Obornik M."/>
            <person name="Parker M.S."/>
            <person name="Petit J.L."/>
            <person name="Porcel B.M."/>
            <person name="Poulsen N."/>
            <person name="Robison M."/>
            <person name="Rychlewski L."/>
            <person name="Rynearson T.A."/>
            <person name="Schmutz J."/>
            <person name="Shapiro H."/>
            <person name="Siaut M."/>
            <person name="Stanley M."/>
            <person name="Sussman M.R."/>
            <person name="Taylor A.R."/>
            <person name="Vardi A."/>
            <person name="von Dassow P."/>
            <person name="Vyverman W."/>
            <person name="Willis A."/>
            <person name="Wyrwicz L.S."/>
            <person name="Rokhsar D.S."/>
            <person name="Weissenbach J."/>
            <person name="Armbrust E.V."/>
            <person name="Green B.R."/>
            <person name="Van de Peer Y."/>
            <person name="Grigoriev I.V."/>
        </authorList>
    </citation>
    <scope>NUCLEOTIDE SEQUENCE [LARGE SCALE GENOMIC DNA]</scope>
    <source>
        <strain evidence="8 9">CCMP1335</strain>
    </source>
</reference>